<accession>A0ABQ3F6E9</accession>
<feature type="region of interest" description="Disordered" evidence="1">
    <location>
        <begin position="65"/>
        <end position="90"/>
    </location>
</feature>
<dbReference type="Proteomes" id="UP000658305">
    <property type="component" value="Unassembled WGS sequence"/>
</dbReference>
<organism evidence="2 3">
    <name type="scientific">Gemmobacter nanjingensis</name>
    <dbReference type="NCBI Taxonomy" id="488454"/>
    <lineage>
        <taxon>Bacteria</taxon>
        <taxon>Pseudomonadati</taxon>
        <taxon>Pseudomonadota</taxon>
        <taxon>Alphaproteobacteria</taxon>
        <taxon>Rhodobacterales</taxon>
        <taxon>Paracoccaceae</taxon>
        <taxon>Gemmobacter</taxon>
    </lineage>
</organism>
<evidence type="ECO:0000313" key="2">
    <source>
        <dbReference type="EMBL" id="GHC09464.1"/>
    </source>
</evidence>
<name>A0ABQ3F6E9_9RHOB</name>
<reference evidence="3" key="1">
    <citation type="journal article" date="2019" name="Int. J. Syst. Evol. Microbiol.">
        <title>The Global Catalogue of Microorganisms (GCM) 10K type strain sequencing project: providing services to taxonomists for standard genome sequencing and annotation.</title>
        <authorList>
            <consortium name="The Broad Institute Genomics Platform"/>
            <consortium name="The Broad Institute Genome Sequencing Center for Infectious Disease"/>
            <person name="Wu L."/>
            <person name="Ma J."/>
        </authorList>
    </citation>
    <scope>NUCLEOTIDE SEQUENCE [LARGE SCALE GENOMIC DNA]</scope>
    <source>
        <strain evidence="3">KCTC 23298</strain>
    </source>
</reference>
<evidence type="ECO:0000313" key="3">
    <source>
        <dbReference type="Proteomes" id="UP000658305"/>
    </source>
</evidence>
<protein>
    <submittedName>
        <fullName evidence="2">Uncharacterized protein</fullName>
    </submittedName>
</protein>
<evidence type="ECO:0000256" key="1">
    <source>
        <dbReference type="SAM" id="MobiDB-lite"/>
    </source>
</evidence>
<sequence>MVIMAAMGGFGAKLVEISTLDHLQGIGDAVKLGVLRCVFPDPAWGALAVGIEDFEARAIPLAPEASEPDARLPSGAAAHQPDGSGLEVQPEDFGDALEILIDGIVPVMVEATQTFPPSVIMDAR</sequence>
<gene>
    <name evidence="2" type="ORF">GCM10007291_02010</name>
</gene>
<keyword evidence="3" id="KW-1185">Reference proteome</keyword>
<proteinExistence type="predicted"/>
<dbReference type="EMBL" id="BMYI01000001">
    <property type="protein sequence ID" value="GHC09464.1"/>
    <property type="molecule type" value="Genomic_DNA"/>
</dbReference>
<comment type="caution">
    <text evidence="2">The sequence shown here is derived from an EMBL/GenBank/DDBJ whole genome shotgun (WGS) entry which is preliminary data.</text>
</comment>